<name>A0A2J7YX94_STRMQ</name>
<dbReference type="GO" id="GO:0006979">
    <property type="term" value="P:response to oxidative stress"/>
    <property type="evidence" value="ECO:0007669"/>
    <property type="project" value="UniProtKB-ARBA"/>
</dbReference>
<comment type="function">
    <text evidence="15">Involved in base excision repair of DNA damaged by oxidation or by mutagenic agents. Acts as DNA glycosylase that recognizes and removes damaged bases. Has a preference for oxidized purines, such as 7,8-dihydro-8-oxoguanine (8-oxoG). Has AP (apurinic/apyrimidinic) lyase activity and introduces nicks in the DNA strand. Cleaves the DNA backbone by beta-delta elimination to generate a single-strand break at the site of the removed base with both 3'- and 5'-phosphates.</text>
</comment>
<keyword evidence="9 15" id="KW-0238">DNA-binding</keyword>
<keyword evidence="4 15" id="KW-0479">Metal-binding</keyword>
<dbReference type="PROSITE" id="PS51066">
    <property type="entry name" value="ZF_FPG_2"/>
    <property type="match status" value="1"/>
</dbReference>
<evidence type="ECO:0000256" key="15">
    <source>
        <dbReference type="HAMAP-Rule" id="MF_00103"/>
    </source>
</evidence>
<dbReference type="FunFam" id="3.20.190.10:FF:000006">
    <property type="entry name" value="Formamidopyrimidine-DNA glycosylase"/>
    <property type="match status" value="1"/>
</dbReference>
<keyword evidence="7 15" id="KW-0378">Hydrolase</keyword>
<proteinExistence type="inferred from homology"/>
<dbReference type="SUPFAM" id="SSF81624">
    <property type="entry name" value="N-terminal domain of MutM-like DNA repair proteins"/>
    <property type="match status" value="1"/>
</dbReference>
<dbReference type="GO" id="GO:0003690">
    <property type="term" value="F:double-stranded DNA binding"/>
    <property type="evidence" value="ECO:0007669"/>
    <property type="project" value="UniProtKB-ARBA"/>
</dbReference>
<dbReference type="InterPro" id="IPR010979">
    <property type="entry name" value="Ribosomal_uS13-like_H2TH"/>
</dbReference>
<keyword evidence="8 15" id="KW-0862">Zinc</keyword>
<dbReference type="EMBL" id="LJIW01000002">
    <property type="protein sequence ID" value="PNG92631.1"/>
    <property type="molecule type" value="Genomic_DNA"/>
</dbReference>
<dbReference type="Proteomes" id="UP000236520">
    <property type="component" value="Unassembled WGS sequence"/>
</dbReference>
<dbReference type="HAMAP" id="MF_00103">
    <property type="entry name" value="Fapy_DNA_glycosyl"/>
    <property type="match status" value="1"/>
</dbReference>
<evidence type="ECO:0000256" key="14">
    <source>
        <dbReference type="ARBA" id="ARBA00044632"/>
    </source>
</evidence>
<dbReference type="SMART" id="SM01232">
    <property type="entry name" value="H2TH"/>
    <property type="match status" value="1"/>
</dbReference>
<evidence type="ECO:0000256" key="10">
    <source>
        <dbReference type="ARBA" id="ARBA00023204"/>
    </source>
</evidence>
<dbReference type="GO" id="GO:0008270">
    <property type="term" value="F:zinc ion binding"/>
    <property type="evidence" value="ECO:0007669"/>
    <property type="project" value="UniProtKB-UniRule"/>
</dbReference>
<dbReference type="SUPFAM" id="SSF57716">
    <property type="entry name" value="Glucocorticoid receptor-like (DNA-binding domain)"/>
    <property type="match status" value="1"/>
</dbReference>
<accession>A0A2J7YX94</accession>
<feature type="binding site" evidence="15">
    <location>
        <position position="165"/>
    </location>
    <ligand>
        <name>DNA</name>
        <dbReference type="ChEBI" id="CHEBI:16991"/>
    </ligand>
</feature>
<dbReference type="InterPro" id="IPR035937">
    <property type="entry name" value="FPG_N"/>
</dbReference>
<evidence type="ECO:0000256" key="7">
    <source>
        <dbReference type="ARBA" id="ARBA00022801"/>
    </source>
</evidence>
<evidence type="ECO:0000256" key="12">
    <source>
        <dbReference type="ARBA" id="ARBA00023268"/>
    </source>
</evidence>
<evidence type="ECO:0000256" key="8">
    <source>
        <dbReference type="ARBA" id="ARBA00022833"/>
    </source>
</evidence>
<comment type="cofactor">
    <cofactor evidence="15">
        <name>Zn(2+)</name>
        <dbReference type="ChEBI" id="CHEBI:29105"/>
    </cofactor>
    <text evidence="15">Binds 1 zinc ion per subunit.</text>
</comment>
<keyword evidence="5 15" id="KW-0227">DNA damage</keyword>
<evidence type="ECO:0000256" key="11">
    <source>
        <dbReference type="ARBA" id="ARBA00023239"/>
    </source>
</evidence>
<dbReference type="SUPFAM" id="SSF46946">
    <property type="entry name" value="S13-like H2TH domain"/>
    <property type="match status" value="1"/>
</dbReference>
<comment type="similarity">
    <text evidence="2 15">Belongs to the FPG family.</text>
</comment>
<keyword evidence="20" id="KW-1185">Reference proteome</keyword>
<dbReference type="PANTHER" id="PTHR22993">
    <property type="entry name" value="FORMAMIDOPYRIMIDINE-DNA GLYCOSYLASE"/>
    <property type="match status" value="1"/>
</dbReference>
<protein>
    <recommendedName>
        <fullName evidence="15">Formamidopyrimidine-DNA glycosylase</fullName>
        <shortName evidence="15">Fapy-DNA glycosylase</shortName>
        <ecNumber evidence="15">3.2.2.23</ecNumber>
    </recommendedName>
    <alternativeName>
        <fullName evidence="15">DNA-(apurinic or apyrimidinic site) lyase MutM</fullName>
        <shortName evidence="15">AP lyase MutM</shortName>
        <ecNumber evidence="15">4.2.99.18</ecNumber>
    </alternativeName>
</protein>
<sequence length="311" mass="34680">MPELPEVEVVRRGLERWVSGRTVAEVQVLHPRAVRRHLGGAEDFAARLRGRRTGVVRRRGKYLWLPFDDDAAAESVLAHLGMSGQLLVQPAEAPDEKHLRIRVRFADDAGTELRFVDQRTFGGLSLHDTVPGDLEGLPDVIAHIARDPLDPAFDETAFHTALRRRRTTIKRALLDQSLISGVGNIYADEALWRARLHYDRPTATLTRPRAAELLGHVREVMTAALAVGGTSFDSLYVNVNGESGYFERSLDAYGREDEPCRRCGTAMRRRPWMNRSSYFCPRCQRPPRPATAGRPASRAAAAPPLPARPVS</sequence>
<feature type="binding site" evidence="15">
    <location>
        <position position="119"/>
    </location>
    <ligand>
        <name>DNA</name>
        <dbReference type="ChEBI" id="CHEBI:16991"/>
    </ligand>
</feature>
<dbReference type="InterPro" id="IPR000214">
    <property type="entry name" value="Znf_DNA_glyclase/AP_lyase"/>
</dbReference>
<feature type="compositionally biased region" description="Low complexity" evidence="16">
    <location>
        <begin position="290"/>
        <end position="302"/>
    </location>
</feature>
<dbReference type="PANTHER" id="PTHR22993:SF9">
    <property type="entry name" value="FORMAMIDOPYRIMIDINE-DNA GLYCOSYLASE"/>
    <property type="match status" value="1"/>
</dbReference>
<keyword evidence="12 15" id="KW-0511">Multifunctional enzyme</keyword>
<dbReference type="Gene3D" id="1.10.8.50">
    <property type="match status" value="1"/>
</dbReference>
<dbReference type="InterPro" id="IPR015886">
    <property type="entry name" value="H2TH_FPG"/>
</dbReference>
<evidence type="ECO:0000256" key="16">
    <source>
        <dbReference type="SAM" id="MobiDB-lite"/>
    </source>
</evidence>
<evidence type="ECO:0000313" key="20">
    <source>
        <dbReference type="Proteomes" id="UP000236520"/>
    </source>
</evidence>
<feature type="domain" description="FPG-type" evidence="17">
    <location>
        <begin position="251"/>
        <end position="285"/>
    </location>
</feature>
<dbReference type="GO" id="GO:0034039">
    <property type="term" value="F:8-oxo-7,8-dihydroguanine DNA N-glycosylase activity"/>
    <property type="evidence" value="ECO:0007669"/>
    <property type="project" value="TreeGrafter"/>
</dbReference>
<comment type="caution">
    <text evidence="19">The sequence shown here is derived from an EMBL/GenBank/DDBJ whole genome shotgun (WGS) entry which is preliminary data.</text>
</comment>
<evidence type="ECO:0000256" key="1">
    <source>
        <dbReference type="ARBA" id="ARBA00001668"/>
    </source>
</evidence>
<keyword evidence="10 15" id="KW-0234">DNA repair</keyword>
<feature type="active site" description="Proton donor; for delta-elimination activity" evidence="15">
    <location>
        <position position="275"/>
    </location>
</feature>
<evidence type="ECO:0000256" key="9">
    <source>
        <dbReference type="ARBA" id="ARBA00023125"/>
    </source>
</evidence>
<dbReference type="AlphaFoldDB" id="A0A2J7YX94"/>
<dbReference type="GO" id="GO:0003684">
    <property type="term" value="F:damaged DNA binding"/>
    <property type="evidence" value="ECO:0007669"/>
    <property type="project" value="InterPro"/>
</dbReference>
<evidence type="ECO:0000256" key="3">
    <source>
        <dbReference type="ARBA" id="ARBA00011245"/>
    </source>
</evidence>
<evidence type="ECO:0000256" key="4">
    <source>
        <dbReference type="ARBA" id="ARBA00022723"/>
    </source>
</evidence>
<dbReference type="EC" id="4.2.99.18" evidence="15"/>
<comment type="catalytic activity">
    <reaction evidence="14 15">
        <text>2'-deoxyribonucleotide-(2'-deoxyribose 5'-phosphate)-2'-deoxyribonucleotide-DNA = a 3'-end 2'-deoxyribonucleotide-(2,3-dehydro-2,3-deoxyribose 5'-phosphate)-DNA + a 5'-end 5'-phospho-2'-deoxyribonucleoside-DNA + H(+)</text>
        <dbReference type="Rhea" id="RHEA:66592"/>
        <dbReference type="Rhea" id="RHEA-COMP:13180"/>
        <dbReference type="Rhea" id="RHEA-COMP:16897"/>
        <dbReference type="Rhea" id="RHEA-COMP:17067"/>
        <dbReference type="ChEBI" id="CHEBI:15378"/>
        <dbReference type="ChEBI" id="CHEBI:136412"/>
        <dbReference type="ChEBI" id="CHEBI:157695"/>
        <dbReference type="ChEBI" id="CHEBI:167181"/>
        <dbReference type="EC" id="4.2.99.18"/>
    </reaction>
</comment>
<evidence type="ECO:0000256" key="2">
    <source>
        <dbReference type="ARBA" id="ARBA00009409"/>
    </source>
</evidence>
<dbReference type="NCBIfam" id="NF002211">
    <property type="entry name" value="PRK01103.1"/>
    <property type="match status" value="1"/>
</dbReference>
<feature type="binding site" evidence="15">
    <location>
        <position position="98"/>
    </location>
    <ligand>
        <name>DNA</name>
        <dbReference type="ChEBI" id="CHEBI:16991"/>
    </ligand>
</feature>
<dbReference type="FunFam" id="1.10.8.50:FF:000003">
    <property type="entry name" value="Formamidopyrimidine-DNA glycosylase"/>
    <property type="match status" value="1"/>
</dbReference>
<feature type="region of interest" description="Disordered" evidence="16">
    <location>
        <begin position="284"/>
        <end position="311"/>
    </location>
</feature>
<evidence type="ECO:0000259" key="18">
    <source>
        <dbReference type="PROSITE" id="PS51068"/>
    </source>
</evidence>
<feature type="active site" description="Schiff-base intermediate with DNA" evidence="15">
    <location>
        <position position="2"/>
    </location>
</feature>
<dbReference type="CDD" id="cd08966">
    <property type="entry name" value="EcFpg-like_N"/>
    <property type="match status" value="1"/>
</dbReference>
<dbReference type="InterPro" id="IPR020629">
    <property type="entry name" value="FPG_Glyclase"/>
</dbReference>
<dbReference type="Pfam" id="PF06831">
    <property type="entry name" value="H2TH"/>
    <property type="match status" value="1"/>
</dbReference>
<keyword evidence="13 15" id="KW-0326">Glycosidase</keyword>
<dbReference type="GO" id="GO:0140078">
    <property type="term" value="F:class I DNA-(apurinic or apyrimidinic site) endonuclease activity"/>
    <property type="evidence" value="ECO:0007669"/>
    <property type="project" value="UniProtKB-EC"/>
</dbReference>
<evidence type="ECO:0000259" key="17">
    <source>
        <dbReference type="PROSITE" id="PS51066"/>
    </source>
</evidence>
<dbReference type="SMART" id="SM00898">
    <property type="entry name" value="Fapy_DNA_glyco"/>
    <property type="match status" value="1"/>
</dbReference>
<comment type="catalytic activity">
    <reaction evidence="1 15">
        <text>Hydrolysis of DNA containing ring-opened 7-methylguanine residues, releasing 2,6-diamino-4-hydroxy-5-(N-methyl)formamidopyrimidine.</text>
        <dbReference type="EC" id="3.2.2.23"/>
    </reaction>
</comment>
<keyword evidence="6 15" id="KW-0863">Zinc-finger</keyword>
<keyword evidence="11 15" id="KW-0456">Lyase</keyword>
<dbReference type="Gene3D" id="3.20.190.10">
    <property type="entry name" value="MutM-like, N-terminal"/>
    <property type="match status" value="1"/>
</dbReference>
<dbReference type="InterPro" id="IPR015887">
    <property type="entry name" value="DNA_glyclase_Znf_dom_DNA_BS"/>
</dbReference>
<dbReference type="GO" id="GO:0006284">
    <property type="term" value="P:base-excision repair"/>
    <property type="evidence" value="ECO:0007669"/>
    <property type="project" value="InterPro"/>
</dbReference>
<dbReference type="RefSeq" id="WP_102937190.1">
    <property type="nucleotide sequence ID" value="NZ_JAJGMX010000195.1"/>
</dbReference>
<organism evidence="19 20">
    <name type="scientific">Streptomyces malaysiensis</name>
    <dbReference type="NCBI Taxonomy" id="92644"/>
    <lineage>
        <taxon>Bacteria</taxon>
        <taxon>Bacillati</taxon>
        <taxon>Actinomycetota</taxon>
        <taxon>Actinomycetes</taxon>
        <taxon>Kitasatosporales</taxon>
        <taxon>Streptomycetaceae</taxon>
        <taxon>Streptomyces</taxon>
        <taxon>Streptomyces violaceusniger group</taxon>
    </lineage>
</organism>
<dbReference type="NCBIfam" id="TIGR00577">
    <property type="entry name" value="fpg"/>
    <property type="match status" value="1"/>
</dbReference>
<dbReference type="Pfam" id="PF01149">
    <property type="entry name" value="Fapy_DNA_glyco"/>
    <property type="match status" value="1"/>
</dbReference>
<evidence type="ECO:0000256" key="6">
    <source>
        <dbReference type="ARBA" id="ARBA00022771"/>
    </source>
</evidence>
<gene>
    <name evidence="15" type="primary">mutM</name>
    <name evidence="15" type="synonym">fpg</name>
    <name evidence="19" type="ORF">SMF913_28096</name>
</gene>
<dbReference type="PROSITE" id="PS51068">
    <property type="entry name" value="FPG_CAT"/>
    <property type="match status" value="1"/>
</dbReference>
<evidence type="ECO:0000256" key="13">
    <source>
        <dbReference type="ARBA" id="ARBA00023295"/>
    </source>
</evidence>
<feature type="active site" description="Proton donor; for beta-elimination activity" evidence="15">
    <location>
        <position position="61"/>
    </location>
</feature>
<evidence type="ECO:0000256" key="5">
    <source>
        <dbReference type="ARBA" id="ARBA00022763"/>
    </source>
</evidence>
<dbReference type="InterPro" id="IPR012319">
    <property type="entry name" value="FPG_cat"/>
</dbReference>
<evidence type="ECO:0000313" key="19">
    <source>
        <dbReference type="EMBL" id="PNG92631.1"/>
    </source>
</evidence>
<reference evidence="19 20" key="1">
    <citation type="submission" date="2015-09" db="EMBL/GenBank/DDBJ databases">
        <title>Genome sequence, genome mining and natural product profiling of a biocontrol bacterium Streptomyces malaysiensis F913.</title>
        <authorList>
            <person name="Xu Y."/>
            <person name="Wei J."/>
            <person name="Xie J."/>
            <person name="Li T."/>
            <person name="Zhou Z."/>
        </authorList>
    </citation>
    <scope>NUCLEOTIDE SEQUENCE [LARGE SCALE GENOMIC DNA]</scope>
    <source>
        <strain evidence="19 20">F913</strain>
    </source>
</reference>
<dbReference type="PROSITE" id="PS01242">
    <property type="entry name" value="ZF_FPG_1"/>
    <property type="match status" value="1"/>
</dbReference>
<feature type="active site" description="Proton donor" evidence="15">
    <location>
        <position position="3"/>
    </location>
</feature>
<dbReference type="EC" id="3.2.2.23" evidence="15"/>
<comment type="subunit">
    <text evidence="3 15">Monomer.</text>
</comment>
<feature type="domain" description="Formamidopyrimidine-DNA glycosylase catalytic" evidence="18">
    <location>
        <begin position="2"/>
        <end position="122"/>
    </location>
</feature>